<dbReference type="OrthoDB" id="2738830at2"/>
<gene>
    <name evidence="2" type="ORF">E0485_22330</name>
</gene>
<protein>
    <submittedName>
        <fullName evidence="2">Uncharacterized protein</fullName>
    </submittedName>
</protein>
<evidence type="ECO:0000313" key="2">
    <source>
        <dbReference type="EMBL" id="TCZ72325.1"/>
    </source>
</evidence>
<evidence type="ECO:0000313" key="3">
    <source>
        <dbReference type="Proteomes" id="UP000295418"/>
    </source>
</evidence>
<feature type="transmembrane region" description="Helical" evidence="1">
    <location>
        <begin position="58"/>
        <end position="76"/>
    </location>
</feature>
<name>A0A4R4E280_9BACL</name>
<evidence type="ECO:0000256" key="1">
    <source>
        <dbReference type="SAM" id="Phobius"/>
    </source>
</evidence>
<keyword evidence="1" id="KW-0472">Membrane</keyword>
<dbReference type="EMBL" id="SKFG01000038">
    <property type="protein sequence ID" value="TCZ72325.1"/>
    <property type="molecule type" value="Genomic_DNA"/>
</dbReference>
<reference evidence="2 3" key="1">
    <citation type="submission" date="2019-03" db="EMBL/GenBank/DDBJ databases">
        <authorList>
            <person name="Kim M.K.M."/>
        </authorList>
    </citation>
    <scope>NUCLEOTIDE SEQUENCE [LARGE SCALE GENOMIC DNA]</scope>
    <source>
        <strain evidence="2 3">18JY21-1</strain>
    </source>
</reference>
<dbReference type="RefSeq" id="WP_132420269.1">
    <property type="nucleotide sequence ID" value="NZ_SKFG01000038.1"/>
</dbReference>
<accession>A0A4R4E280</accession>
<comment type="caution">
    <text evidence="2">The sequence shown here is derived from an EMBL/GenBank/DDBJ whole genome shotgun (WGS) entry which is preliminary data.</text>
</comment>
<dbReference type="AlphaFoldDB" id="A0A4R4E280"/>
<sequence length="80" mass="8726">MMVDKMYGVMDSACEKASNVTGKSIKFPRPSKRALQISALTNGLVGVGFTLFGVLSPYKWIILLGALGLINSFIVFRQTK</sequence>
<keyword evidence="1" id="KW-1133">Transmembrane helix</keyword>
<keyword evidence="3" id="KW-1185">Reference proteome</keyword>
<proteinExistence type="predicted"/>
<dbReference type="Proteomes" id="UP000295418">
    <property type="component" value="Unassembled WGS sequence"/>
</dbReference>
<keyword evidence="1" id="KW-0812">Transmembrane</keyword>
<feature type="transmembrane region" description="Helical" evidence="1">
    <location>
        <begin position="34"/>
        <end position="52"/>
    </location>
</feature>
<organism evidence="2 3">
    <name type="scientific">Paenibacillus albiflavus</name>
    <dbReference type="NCBI Taxonomy" id="2545760"/>
    <lineage>
        <taxon>Bacteria</taxon>
        <taxon>Bacillati</taxon>
        <taxon>Bacillota</taxon>
        <taxon>Bacilli</taxon>
        <taxon>Bacillales</taxon>
        <taxon>Paenibacillaceae</taxon>
        <taxon>Paenibacillus</taxon>
    </lineage>
</organism>